<dbReference type="AlphaFoldDB" id="A0A845QKS6"/>
<feature type="transmembrane region" description="Helical" evidence="10">
    <location>
        <begin position="69"/>
        <end position="96"/>
    </location>
</feature>
<keyword evidence="10" id="KW-1003">Cell membrane</keyword>
<feature type="transmembrane region" description="Helical" evidence="10">
    <location>
        <begin position="263"/>
        <end position="284"/>
    </location>
</feature>
<dbReference type="EMBL" id="QXWK01000014">
    <property type="protein sequence ID" value="NBH61665.1"/>
    <property type="molecule type" value="Genomic_DNA"/>
</dbReference>
<evidence type="ECO:0000256" key="7">
    <source>
        <dbReference type="ARBA" id="ARBA00023010"/>
    </source>
</evidence>
<comment type="caution">
    <text evidence="10">Lacks conserved residue(s) required for the propagation of feature annotation.</text>
</comment>
<evidence type="ECO:0000256" key="8">
    <source>
        <dbReference type="ARBA" id="ARBA00023136"/>
    </source>
</evidence>
<comment type="function">
    <text evidence="10 11">The central subunit of the protein translocation channel SecYEG. Consists of two halves formed by TMs 1-5 and 6-10. These two domains form a lateral gate at the front which open onto the bilayer between TMs 2 and 7, and are clamped together by SecE at the back. The channel is closed by both a pore ring composed of hydrophobic SecY resides and a short helix (helix 2A) on the extracellular side of the membrane which forms a plug. The plug probably moves laterally to allow the channel to open. The ring and the pore may move independently.</text>
</comment>
<evidence type="ECO:0000256" key="5">
    <source>
        <dbReference type="ARBA" id="ARBA00022927"/>
    </source>
</evidence>
<dbReference type="InterPro" id="IPR026593">
    <property type="entry name" value="SecY"/>
</dbReference>
<reference evidence="14 15" key="1">
    <citation type="submission" date="2018-08" db="EMBL/GenBank/DDBJ databases">
        <title>Murine metabolic-syndrome-specific gut microbial biobank.</title>
        <authorList>
            <person name="Liu C."/>
        </authorList>
    </citation>
    <scope>NUCLEOTIDE SEQUENCE [LARGE SCALE GENOMIC DNA]</scope>
    <source>
        <strain evidence="14 15">28</strain>
    </source>
</reference>
<feature type="transmembrane region" description="Helical" evidence="10">
    <location>
        <begin position="143"/>
        <end position="163"/>
    </location>
</feature>
<protein>
    <recommendedName>
        <fullName evidence="9 10">Protein translocase subunit SecY</fullName>
    </recommendedName>
</protein>
<dbReference type="PROSITE" id="PS00755">
    <property type="entry name" value="SECY_1"/>
    <property type="match status" value="1"/>
</dbReference>
<keyword evidence="6 10" id="KW-1133">Transmembrane helix</keyword>
<dbReference type="InterPro" id="IPR002208">
    <property type="entry name" value="SecY/SEC61-alpha"/>
</dbReference>
<dbReference type="GO" id="GO:0043952">
    <property type="term" value="P:protein transport by the Sec complex"/>
    <property type="evidence" value="ECO:0007669"/>
    <property type="project" value="UniProtKB-UniRule"/>
</dbReference>
<comment type="subunit">
    <text evidence="10">Component of the Sec protein translocase complex. Heterotrimer consisting of SecY, SecE and SecG subunits. The heterotrimers can form oligomers, although 1 heterotrimer is thought to be able to translocate proteins. Interacts with the ribosome. Interacts with SecDF, and other proteins may be involved. Interacts with SecA.</text>
</comment>
<evidence type="ECO:0000256" key="6">
    <source>
        <dbReference type="ARBA" id="ARBA00022989"/>
    </source>
</evidence>
<dbReference type="Pfam" id="PF00344">
    <property type="entry name" value="SecY"/>
    <property type="match status" value="1"/>
</dbReference>
<keyword evidence="7 10" id="KW-0811">Translocation</keyword>
<dbReference type="GO" id="GO:0065002">
    <property type="term" value="P:intracellular protein transmembrane transport"/>
    <property type="evidence" value="ECO:0007669"/>
    <property type="project" value="UniProtKB-UniRule"/>
</dbReference>
<feature type="transmembrane region" description="Helical" evidence="10">
    <location>
        <begin position="304"/>
        <end position="322"/>
    </location>
</feature>
<dbReference type="Proteomes" id="UP000446866">
    <property type="component" value="Unassembled WGS sequence"/>
</dbReference>
<dbReference type="PIRSF" id="PIRSF004557">
    <property type="entry name" value="SecY"/>
    <property type="match status" value="1"/>
</dbReference>
<dbReference type="NCBIfam" id="TIGR00967">
    <property type="entry name" value="3a0501s007"/>
    <property type="match status" value="1"/>
</dbReference>
<evidence type="ECO:0000256" key="11">
    <source>
        <dbReference type="RuleBase" id="RU000537"/>
    </source>
</evidence>
<keyword evidence="8 10" id="KW-0472">Membrane</keyword>
<dbReference type="FunFam" id="1.10.3370.10:FF:000001">
    <property type="entry name" value="Preprotein translocase subunit SecY"/>
    <property type="match status" value="1"/>
</dbReference>
<dbReference type="GO" id="GO:0005886">
    <property type="term" value="C:plasma membrane"/>
    <property type="evidence" value="ECO:0007669"/>
    <property type="project" value="UniProtKB-SubCell"/>
</dbReference>
<dbReference type="SUPFAM" id="SSF103491">
    <property type="entry name" value="Preprotein translocase SecY subunit"/>
    <property type="match status" value="1"/>
</dbReference>
<evidence type="ECO:0000256" key="12">
    <source>
        <dbReference type="RuleBase" id="RU003484"/>
    </source>
</evidence>
<sequence>MLKTISQAFKVAEIRSKMIFTLLMLVVFRIGSNIPVPGINRGTLAQMFTGETGLFDLFDLFSGGSFSQFTIFALSITPYITASIIIQLLTMAFPYFERLAKEGQEGRKKMAQITRYLTIVLALIQALGLTVGLFRRAITDQTWFSFAVIILVLTAGTAFLMWLGEQINENGIGNGISLIIFGGIVARIPSGLRSLWTQYNDGALSIVTLLVFVVFAVAVILGVIEIQQGTRRIPVQYAKRVVGRKMYGGQSTHIPLKVNQAGVIPVIFALSILQFPLTITYFFPGTAFTEFVTKWLSPAGNPGVWVYAVFNVLLIIFFNYFYTAVSFNPVEVAQNMKANGGFIPGIRPGKATVEYLNKVMSRLSFVGAIFLAVIATLPTILGVLVPALKGMHFGGTSLLIAVGVALDTMKQLENQMVMRNYQGFLK</sequence>
<comment type="similarity">
    <text evidence="2 10 13">Belongs to the SecY/SEC61-alpha family.</text>
</comment>
<keyword evidence="5 10" id="KW-0653">Protein transport</keyword>
<organism evidence="14 15">
    <name type="scientific">Anaerotruncus colihominis</name>
    <dbReference type="NCBI Taxonomy" id="169435"/>
    <lineage>
        <taxon>Bacteria</taxon>
        <taxon>Bacillati</taxon>
        <taxon>Bacillota</taxon>
        <taxon>Clostridia</taxon>
        <taxon>Eubacteriales</taxon>
        <taxon>Oscillospiraceae</taxon>
        <taxon>Anaerotruncus</taxon>
    </lineage>
</organism>
<accession>A0A845QKS6</accession>
<evidence type="ECO:0000313" key="15">
    <source>
        <dbReference type="Proteomes" id="UP000446866"/>
    </source>
</evidence>
<evidence type="ECO:0000256" key="13">
    <source>
        <dbReference type="RuleBase" id="RU004349"/>
    </source>
</evidence>
<dbReference type="InterPro" id="IPR030659">
    <property type="entry name" value="SecY_CS"/>
</dbReference>
<feature type="transmembrane region" description="Helical" evidence="10">
    <location>
        <begin position="363"/>
        <end position="385"/>
    </location>
</feature>
<proteinExistence type="inferred from homology"/>
<evidence type="ECO:0000256" key="9">
    <source>
        <dbReference type="ARBA" id="ARBA00039733"/>
    </source>
</evidence>
<dbReference type="PRINTS" id="PR00303">
    <property type="entry name" value="SECYTRNLCASE"/>
</dbReference>
<comment type="caution">
    <text evidence="14">The sequence shown here is derived from an EMBL/GenBank/DDBJ whole genome shotgun (WGS) entry which is preliminary data.</text>
</comment>
<dbReference type="InterPro" id="IPR023201">
    <property type="entry name" value="SecY_dom_sf"/>
</dbReference>
<evidence type="ECO:0000256" key="1">
    <source>
        <dbReference type="ARBA" id="ARBA00004141"/>
    </source>
</evidence>
<dbReference type="Gene3D" id="1.10.3370.10">
    <property type="entry name" value="SecY subunit domain"/>
    <property type="match status" value="1"/>
</dbReference>
<dbReference type="PROSITE" id="PS00756">
    <property type="entry name" value="SECY_2"/>
    <property type="match status" value="1"/>
</dbReference>
<gene>
    <name evidence="10 14" type="primary">secY</name>
    <name evidence="14" type="ORF">D0435_08375</name>
</gene>
<evidence type="ECO:0000313" key="14">
    <source>
        <dbReference type="EMBL" id="NBH61665.1"/>
    </source>
</evidence>
<feature type="transmembrane region" description="Helical" evidence="10">
    <location>
        <begin position="175"/>
        <end position="196"/>
    </location>
</feature>
<evidence type="ECO:0000256" key="3">
    <source>
        <dbReference type="ARBA" id="ARBA00022448"/>
    </source>
</evidence>
<keyword evidence="3 10" id="KW-0813">Transport</keyword>
<feature type="transmembrane region" description="Helical" evidence="10">
    <location>
        <begin position="202"/>
        <end position="224"/>
    </location>
</feature>
<keyword evidence="15" id="KW-1185">Reference proteome</keyword>
<evidence type="ECO:0000256" key="2">
    <source>
        <dbReference type="ARBA" id="ARBA00005751"/>
    </source>
</evidence>
<name>A0A845QKS6_9FIRM</name>
<dbReference type="GO" id="GO:0006605">
    <property type="term" value="P:protein targeting"/>
    <property type="evidence" value="ECO:0007669"/>
    <property type="project" value="UniProtKB-UniRule"/>
</dbReference>
<dbReference type="HAMAP" id="MF_01465">
    <property type="entry name" value="SecY"/>
    <property type="match status" value="1"/>
</dbReference>
<feature type="transmembrane region" description="Helical" evidence="10">
    <location>
        <begin position="116"/>
        <end position="137"/>
    </location>
</feature>
<dbReference type="PANTHER" id="PTHR10906">
    <property type="entry name" value="SECY/SEC61-ALPHA FAMILY MEMBER"/>
    <property type="match status" value="1"/>
</dbReference>
<comment type="subcellular location">
    <subcellularLocation>
        <location evidence="10">Cell membrane</location>
        <topology evidence="10">Multi-pass membrane protein</topology>
    </subcellularLocation>
    <subcellularLocation>
        <location evidence="1 12">Membrane</location>
        <topology evidence="1 12">Multi-pass membrane protein</topology>
    </subcellularLocation>
</comment>
<feature type="transmembrane region" description="Helical" evidence="10">
    <location>
        <begin position="391"/>
        <end position="409"/>
    </location>
</feature>
<keyword evidence="4 10" id="KW-0812">Transmembrane</keyword>
<evidence type="ECO:0000256" key="10">
    <source>
        <dbReference type="HAMAP-Rule" id="MF_01465"/>
    </source>
</evidence>
<evidence type="ECO:0000256" key="4">
    <source>
        <dbReference type="ARBA" id="ARBA00022692"/>
    </source>
</evidence>